<accession>A0A3L6L5E0</accession>
<gene>
    <name evidence="2" type="ORF">DPX39_090071900</name>
</gene>
<comment type="caution">
    <text evidence="2">The sequence shown here is derived from an EMBL/GenBank/DDBJ whole genome shotgun (WGS) entry which is preliminary data.</text>
</comment>
<dbReference type="EMBL" id="QSBY01000009">
    <property type="protein sequence ID" value="RHW70457.1"/>
    <property type="molecule type" value="Genomic_DNA"/>
</dbReference>
<evidence type="ECO:0000256" key="1">
    <source>
        <dbReference type="SAM" id="MobiDB-lite"/>
    </source>
</evidence>
<reference evidence="2 3" key="1">
    <citation type="submission" date="2018-09" db="EMBL/GenBank/DDBJ databases">
        <title>whole genome sequence of T. equiperdum IVM-t1 strain.</title>
        <authorList>
            <person name="Suganuma K."/>
        </authorList>
    </citation>
    <scope>NUCLEOTIDE SEQUENCE [LARGE SCALE GENOMIC DNA]</scope>
    <source>
        <strain evidence="2 3">IVM-t1</strain>
    </source>
</reference>
<evidence type="ECO:0000313" key="3">
    <source>
        <dbReference type="Proteomes" id="UP000266743"/>
    </source>
</evidence>
<protein>
    <submittedName>
        <fullName evidence="2">Uncharacterized protein</fullName>
    </submittedName>
</protein>
<dbReference type="Proteomes" id="UP000266743">
    <property type="component" value="Chromosome 9"/>
</dbReference>
<feature type="region of interest" description="Disordered" evidence="1">
    <location>
        <begin position="568"/>
        <end position="592"/>
    </location>
</feature>
<name>A0A3L6L5E0_9TRYP</name>
<feature type="compositionally biased region" description="Basic and acidic residues" evidence="1">
    <location>
        <begin position="568"/>
        <end position="580"/>
    </location>
</feature>
<sequence length="592" mass="67029">MRRFCGVSAVLFPPWQWVRFQGTESTEASIRRRVQEAIQKARKSNRVTWVPIACVSSYLPDDVREELASVGGLAGYCRNQHQKQQGPQMGEGSGGALFSVKVVDGMLCVKMTDGNIRKGSMGGCLENSNLVVSQELLHFLRQLPDQPVAIAACQRAWGLSSEEAVECAVWNALKELEYSLRRREANLPSVSSYVQIGFVGKRPAFISQGRCTMALLREEDPSTERDTYTWFDEDFSPQYDLWRMSRFLLTEDFTSIQHVDIQTRGIIQTPLLQVAMTYPERISLQLGSTVDRSNAVEGRYYVNGRSHHEVDEVIGLKFILSEDEVAKHLKFTNSRLSNLTEEELSAERAKLKNIPPLRRSKLRRAVVREEFRRRFPLGNVFLNPNVVAFHVYDLMTPGEWHSNSVLRDTVLPDGGKGCMHVGVDFFDQFPHLFITQGVCTTTVNVMRREQGMEAILGDGEIWKRTSFRDEDILLSMLQNVSHKLDEWAEGKPLSIFVSRLPRHMFKYLQKNGGAAVGLAGILKKYPEAFEVTPCEGGNMESDVNHWFVRPLRDGVESLGVRLISKLQTTDDPKDSSKVEEDFNSTPQERGSN</sequence>
<feature type="compositionally biased region" description="Polar residues" evidence="1">
    <location>
        <begin position="583"/>
        <end position="592"/>
    </location>
</feature>
<dbReference type="AlphaFoldDB" id="A0A3L6L5E0"/>
<evidence type="ECO:0000313" key="2">
    <source>
        <dbReference type="EMBL" id="RHW70457.1"/>
    </source>
</evidence>
<organism evidence="2 3">
    <name type="scientific">Trypanosoma brucei equiperdum</name>
    <dbReference type="NCBI Taxonomy" id="630700"/>
    <lineage>
        <taxon>Eukaryota</taxon>
        <taxon>Discoba</taxon>
        <taxon>Euglenozoa</taxon>
        <taxon>Kinetoplastea</taxon>
        <taxon>Metakinetoplastina</taxon>
        <taxon>Trypanosomatida</taxon>
        <taxon>Trypanosomatidae</taxon>
        <taxon>Trypanosoma</taxon>
    </lineage>
</organism>
<proteinExistence type="predicted"/>